<dbReference type="Proteomes" id="UP000887575">
    <property type="component" value="Unassembled WGS sequence"/>
</dbReference>
<proteinExistence type="predicted"/>
<dbReference type="SMART" id="SM00875">
    <property type="entry name" value="BACK"/>
    <property type="match status" value="1"/>
</dbReference>
<feature type="domain" description="BTB" evidence="4">
    <location>
        <begin position="250"/>
        <end position="317"/>
    </location>
</feature>
<feature type="region of interest" description="Disordered" evidence="3">
    <location>
        <begin position="61"/>
        <end position="91"/>
    </location>
</feature>
<dbReference type="SMART" id="SM00612">
    <property type="entry name" value="Kelch"/>
    <property type="match status" value="6"/>
</dbReference>
<keyword evidence="5" id="KW-1185">Reference proteome</keyword>
<dbReference type="InterPro" id="IPR011043">
    <property type="entry name" value="Gal_Oxase/kelch_b-propeller"/>
</dbReference>
<feature type="compositionally biased region" description="Polar residues" evidence="3">
    <location>
        <begin position="61"/>
        <end position="80"/>
    </location>
</feature>
<evidence type="ECO:0000256" key="1">
    <source>
        <dbReference type="ARBA" id="ARBA00022441"/>
    </source>
</evidence>
<dbReference type="Gene3D" id="2.120.10.80">
    <property type="entry name" value="Kelch-type beta propeller"/>
    <property type="match status" value="1"/>
</dbReference>
<evidence type="ECO:0000256" key="2">
    <source>
        <dbReference type="ARBA" id="ARBA00022737"/>
    </source>
</evidence>
<keyword evidence="2" id="KW-0677">Repeat</keyword>
<evidence type="ECO:0000259" key="4">
    <source>
        <dbReference type="PROSITE" id="PS50097"/>
    </source>
</evidence>
<dbReference type="SMART" id="SM00225">
    <property type="entry name" value="BTB"/>
    <property type="match status" value="1"/>
</dbReference>
<dbReference type="PROSITE" id="PS50097">
    <property type="entry name" value="BTB"/>
    <property type="match status" value="1"/>
</dbReference>
<dbReference type="FunFam" id="1.25.40.420:FF:000001">
    <property type="entry name" value="Kelch-like family member 12"/>
    <property type="match status" value="1"/>
</dbReference>
<name>A0AAF3FUR3_9BILA</name>
<keyword evidence="1" id="KW-0880">Kelch repeat</keyword>
<dbReference type="Gene3D" id="1.25.40.420">
    <property type="match status" value="1"/>
</dbReference>
<dbReference type="Pfam" id="PF00651">
    <property type="entry name" value="BTB"/>
    <property type="match status" value="1"/>
</dbReference>
<dbReference type="InterPro" id="IPR011333">
    <property type="entry name" value="SKP1/BTB/POZ_sf"/>
</dbReference>
<sequence length="822" mass="91203">MTGLCESWQQANQIVEKVCSLVIEREKKSELSFTLLPHAHCVPMGRTVKCRVVRWPTTTVSRQTIESQDEQQATHSSVFTGRSRSSSPPFPVFRQKSARSALTNPRSFISSNVLDGAPSLRRNSVSRMASPSIGESNRMEIGEECDQDEQIIDNQSSSTQPYRLALFGSPLPQSQTIKVEQSSLFGHRQTNVEEKFESPLLPSLDSKIKPSLPLQTFPLAPTKLMPFPDVKLPEDLYLNLCELRKQGVMFDIEIEVDEEIIRAHRIVLAAASPYFRAMFTYDTMEARTGKVKINDISAPAMRLLIDYIYSAEISISTENVQELIFAAAVLQMDRVCSACQDFMTQYLTTSNCLLIRQFAELYNCTNLLTSTVDFATDHFQELIKVPEFLSISFTHLQCILSRADLKVDSEQEVYEAAIEWVKEEIASRINHLADLLHCVRLTQLPLSFLITVVYEEPLIKENQSCKDIVSEAMMDLLRDVNEGEPGGSHCTRGSIVSSSISLYSPIYRTRRSRPRKSLAGVIFCVGGRGTSGDPFKTVEAYDFRRDRWLAVPEMRSRRRHVGVVSALGKLFAIGGHDGEKHLDSAESFDPLRNKWTEVSAMNTARRGIAVGTLCGVIYAVGGLDDNTCFDVVERYDIESDHWTSVASMNTRRGGVGVVAVGKYLYAVGGNDGGSSLDSCERYDPFIDKWKTVSPMGNRRAGAGICVLDGCLYAVGGFDDNSPLSTVERYDPHTDQWTQLAPMSCPRGGVGVAAMAGLVYAIGGHDGHYYLDSVETYDPSTNSWTLVANIKECRAGAGVAWADCKIETLTHPRQLHFDGAGSL</sequence>
<accession>A0AAF3FUR3</accession>
<dbReference type="WBParaSite" id="MBELARI_LOCUS9664">
    <property type="protein sequence ID" value="MBELARI_LOCUS9664"/>
    <property type="gene ID" value="MBELARI_LOCUS9664"/>
</dbReference>
<dbReference type="Gene3D" id="3.30.710.10">
    <property type="entry name" value="Potassium Channel Kv1.1, Chain A"/>
    <property type="match status" value="1"/>
</dbReference>
<dbReference type="InterPro" id="IPR015915">
    <property type="entry name" value="Kelch-typ_b-propeller"/>
</dbReference>
<evidence type="ECO:0000313" key="6">
    <source>
        <dbReference type="WBParaSite" id="MBELARI_LOCUS9664"/>
    </source>
</evidence>
<dbReference type="SUPFAM" id="SSF50965">
    <property type="entry name" value="Galactose oxidase, central domain"/>
    <property type="match status" value="1"/>
</dbReference>
<dbReference type="AlphaFoldDB" id="A0AAF3FUR3"/>
<dbReference type="SUPFAM" id="SSF54695">
    <property type="entry name" value="POZ domain"/>
    <property type="match status" value="1"/>
</dbReference>
<evidence type="ECO:0000256" key="3">
    <source>
        <dbReference type="SAM" id="MobiDB-lite"/>
    </source>
</evidence>
<dbReference type="Pfam" id="PF01344">
    <property type="entry name" value="Kelch_1"/>
    <property type="match status" value="2"/>
</dbReference>
<evidence type="ECO:0000313" key="5">
    <source>
        <dbReference type="Proteomes" id="UP000887575"/>
    </source>
</evidence>
<dbReference type="PANTHER" id="PTHR45632:SF26">
    <property type="entry name" value="BTB DOMAIN-CONTAINING PROTEIN"/>
    <property type="match status" value="1"/>
</dbReference>
<dbReference type="PANTHER" id="PTHR45632">
    <property type="entry name" value="LD33804P"/>
    <property type="match status" value="1"/>
</dbReference>
<dbReference type="Pfam" id="PF24681">
    <property type="entry name" value="Kelch_KLHDC2_KLHL20_DRC7"/>
    <property type="match status" value="1"/>
</dbReference>
<reference evidence="6" key="1">
    <citation type="submission" date="2024-02" db="UniProtKB">
        <authorList>
            <consortium name="WormBaseParasite"/>
        </authorList>
    </citation>
    <scope>IDENTIFICATION</scope>
</reference>
<dbReference type="Pfam" id="PF07707">
    <property type="entry name" value="BACK"/>
    <property type="match status" value="1"/>
</dbReference>
<organism evidence="5 6">
    <name type="scientific">Mesorhabditis belari</name>
    <dbReference type="NCBI Taxonomy" id="2138241"/>
    <lineage>
        <taxon>Eukaryota</taxon>
        <taxon>Metazoa</taxon>
        <taxon>Ecdysozoa</taxon>
        <taxon>Nematoda</taxon>
        <taxon>Chromadorea</taxon>
        <taxon>Rhabditida</taxon>
        <taxon>Rhabditina</taxon>
        <taxon>Rhabditomorpha</taxon>
        <taxon>Rhabditoidea</taxon>
        <taxon>Rhabditidae</taxon>
        <taxon>Mesorhabditinae</taxon>
        <taxon>Mesorhabditis</taxon>
    </lineage>
</organism>
<dbReference type="InterPro" id="IPR011705">
    <property type="entry name" value="BACK"/>
</dbReference>
<dbReference type="InterPro" id="IPR006652">
    <property type="entry name" value="Kelch_1"/>
</dbReference>
<protein>
    <recommendedName>
        <fullName evidence="4">BTB domain-containing protein</fullName>
    </recommendedName>
</protein>
<dbReference type="InterPro" id="IPR000210">
    <property type="entry name" value="BTB/POZ_dom"/>
</dbReference>